<proteinExistence type="predicted"/>
<comment type="caution">
    <text evidence="3">The sequence shown here is derived from an EMBL/GenBank/DDBJ whole genome shotgun (WGS) entry which is preliminary data.</text>
</comment>
<dbReference type="Proteomes" id="UP000440668">
    <property type="component" value="Unassembled WGS sequence"/>
</dbReference>
<dbReference type="InterPro" id="IPR016035">
    <property type="entry name" value="Acyl_Trfase/lysoPLipase"/>
</dbReference>
<evidence type="ECO:0000313" key="3">
    <source>
        <dbReference type="EMBL" id="MTG88992.1"/>
    </source>
</evidence>
<dbReference type="EMBL" id="WMKA01000015">
    <property type="protein sequence ID" value="MTG88992.1"/>
    <property type="molecule type" value="Genomic_DNA"/>
</dbReference>
<gene>
    <name evidence="3" type="ORF">GJV82_08540</name>
</gene>
<name>A0A6N7ZI22_9MICO</name>
<dbReference type="Gene3D" id="3.40.1090.10">
    <property type="entry name" value="Cytosolic phospholipase A2 catalytic domain"/>
    <property type="match status" value="1"/>
</dbReference>
<dbReference type="Pfam" id="PF01734">
    <property type="entry name" value="Patatin"/>
    <property type="match status" value="1"/>
</dbReference>
<feature type="domain" description="PNPLA" evidence="2">
    <location>
        <begin position="2"/>
        <end position="197"/>
    </location>
</feature>
<dbReference type="SUPFAM" id="SSF52151">
    <property type="entry name" value="FabD/lysophospholipase-like"/>
    <property type="match status" value="1"/>
</dbReference>
<organism evidence="3 4">
    <name type="scientific">Cellulosimicrobium composti</name>
    <dbReference type="NCBI Taxonomy" id="2672572"/>
    <lineage>
        <taxon>Bacteria</taxon>
        <taxon>Bacillati</taxon>
        <taxon>Actinomycetota</taxon>
        <taxon>Actinomycetes</taxon>
        <taxon>Micrococcales</taxon>
        <taxon>Promicromonosporaceae</taxon>
        <taxon>Cellulosimicrobium</taxon>
    </lineage>
</organism>
<dbReference type="GO" id="GO:0006629">
    <property type="term" value="P:lipid metabolic process"/>
    <property type="evidence" value="ECO:0007669"/>
    <property type="project" value="UniProtKB-KW"/>
</dbReference>
<evidence type="ECO:0000313" key="4">
    <source>
        <dbReference type="Proteomes" id="UP000440668"/>
    </source>
</evidence>
<dbReference type="AlphaFoldDB" id="A0A6N7ZI22"/>
<reference evidence="3 4" key="1">
    <citation type="submission" date="2019-11" db="EMBL/GenBank/DDBJ databases">
        <title>Cellulosimicrobium composti sp. nov. isolated from a compost.</title>
        <authorList>
            <person name="Yang Y."/>
        </authorList>
    </citation>
    <scope>NUCLEOTIDE SEQUENCE [LARGE SCALE GENOMIC DNA]</scope>
    <source>
        <strain evidence="3 4">BIT-GX5</strain>
    </source>
</reference>
<sequence>MLGGGGSTGNAWLIGVVAGLADAEVDVTADLTVGTSAGSTAAAQLAGVTAAELYAAALVPPPVRTAGPGRADDRTRQAAEQMARTAALVVGARDAADMRRRIGAAALALPASSDESARARWRATVAARLPSPSWPQRPVLLTAVDARSGEPVVLDRHSGVDLVDAVAASCASAFAYRIGDERYVDGGYRRGENADLAAGSRRVLVLAPFGGGTRAPRAWGLHLAAQVDELRARGSAVEVVVPGAAADHLFGPQAMDLTLRPEAARARHARGTALAERVAAFWN</sequence>
<evidence type="ECO:0000256" key="1">
    <source>
        <dbReference type="ARBA" id="ARBA00023098"/>
    </source>
</evidence>
<protein>
    <submittedName>
        <fullName evidence="3">Patatin-like phospholipase family protein</fullName>
    </submittedName>
</protein>
<accession>A0A6N7ZI22</accession>
<dbReference type="InterPro" id="IPR002641">
    <property type="entry name" value="PNPLA_dom"/>
</dbReference>
<evidence type="ECO:0000259" key="2">
    <source>
        <dbReference type="Pfam" id="PF01734"/>
    </source>
</evidence>
<keyword evidence="1" id="KW-0443">Lipid metabolism</keyword>